<dbReference type="Proteomes" id="UP000029736">
    <property type="component" value="Unassembled WGS sequence"/>
</dbReference>
<dbReference type="GO" id="GO:0008146">
    <property type="term" value="F:sulfotransferase activity"/>
    <property type="evidence" value="ECO:0007669"/>
    <property type="project" value="InterPro"/>
</dbReference>
<dbReference type="STRING" id="1524460.IX84_25965"/>
<dbReference type="SUPFAM" id="SSF52540">
    <property type="entry name" value="P-loop containing nucleoside triphosphate hydrolases"/>
    <property type="match status" value="1"/>
</dbReference>
<organism evidence="1 2">
    <name type="scientific">Phaeodactylibacter xiamenensis</name>
    <dbReference type="NCBI Taxonomy" id="1524460"/>
    <lineage>
        <taxon>Bacteria</taxon>
        <taxon>Pseudomonadati</taxon>
        <taxon>Bacteroidota</taxon>
        <taxon>Saprospiria</taxon>
        <taxon>Saprospirales</taxon>
        <taxon>Haliscomenobacteraceae</taxon>
        <taxon>Phaeodactylibacter</taxon>
    </lineage>
</organism>
<dbReference type="InterPro" id="IPR005331">
    <property type="entry name" value="Sulfotransferase"/>
</dbReference>
<evidence type="ECO:0000313" key="2">
    <source>
        <dbReference type="Proteomes" id="UP000029736"/>
    </source>
</evidence>
<dbReference type="AlphaFoldDB" id="A0A098S097"/>
<evidence type="ECO:0008006" key="3">
    <source>
        <dbReference type="Google" id="ProtNLM"/>
    </source>
</evidence>
<comment type="caution">
    <text evidence="1">The sequence shown here is derived from an EMBL/GenBank/DDBJ whole genome shotgun (WGS) entry which is preliminary data.</text>
</comment>
<sequence>MIISHTYKYCFFSVPRTASSAISNYLTIHFNGERRGKRHNSYLQFCETATPEERLYFTFAGVRHPMDSAVSEYFKKKNDHKGKFSRGRLRTGRPVHPEAMERYHYLEKTDADFSDYFLKFYTKPYGIGFHEQTLKYMDFIIKYESLEPDLKHAFSLTGIPTASIELPKVNTTRKSDQDFQSFYSPEALERAREVFGFFMEQYGYGITRDQ</sequence>
<keyword evidence="2" id="KW-1185">Reference proteome</keyword>
<name>A0A098S097_9BACT</name>
<dbReference type="EMBL" id="JPOS01000084">
    <property type="protein sequence ID" value="KGE85560.1"/>
    <property type="molecule type" value="Genomic_DNA"/>
</dbReference>
<dbReference type="Pfam" id="PF03567">
    <property type="entry name" value="Sulfotransfer_2"/>
    <property type="match status" value="1"/>
</dbReference>
<reference evidence="1 2" key="1">
    <citation type="journal article" date="2014" name="Int. J. Syst. Evol. Microbiol.">
        <title>Phaeodactylibacter xiamenensis gen. nov., sp. nov., a member of the family Saprospiraceae isolated from the marine alga Phaeodactylum tricornutum.</title>
        <authorList>
            <person name="Chen Z.Jr."/>
            <person name="Lei X."/>
            <person name="Lai Q."/>
            <person name="Li Y."/>
            <person name="Zhang B."/>
            <person name="Zhang J."/>
            <person name="Zhang H."/>
            <person name="Yang L."/>
            <person name="Zheng W."/>
            <person name="Tian Y."/>
            <person name="Yu Z."/>
            <person name="Xu H.Jr."/>
            <person name="Zheng T."/>
        </authorList>
    </citation>
    <scope>NUCLEOTIDE SEQUENCE [LARGE SCALE GENOMIC DNA]</scope>
    <source>
        <strain evidence="1 2">KD52</strain>
    </source>
</reference>
<accession>A0A098S097</accession>
<evidence type="ECO:0000313" key="1">
    <source>
        <dbReference type="EMBL" id="KGE85560.1"/>
    </source>
</evidence>
<dbReference type="RefSeq" id="WP_044227419.1">
    <property type="nucleotide sequence ID" value="NZ_JBKAGJ010000003.1"/>
</dbReference>
<gene>
    <name evidence="1" type="ORF">IX84_25965</name>
</gene>
<protein>
    <recommendedName>
        <fullName evidence="3">Sulfotransferase family protein</fullName>
    </recommendedName>
</protein>
<dbReference type="GO" id="GO:0016020">
    <property type="term" value="C:membrane"/>
    <property type="evidence" value="ECO:0007669"/>
    <property type="project" value="InterPro"/>
</dbReference>
<dbReference type="InterPro" id="IPR027417">
    <property type="entry name" value="P-loop_NTPase"/>
</dbReference>
<proteinExistence type="predicted"/>